<evidence type="ECO:0000313" key="9">
    <source>
        <dbReference type="Proteomes" id="UP000292003"/>
    </source>
</evidence>
<dbReference type="Pfam" id="PF02771">
    <property type="entry name" value="Acyl-CoA_dh_N"/>
    <property type="match status" value="1"/>
</dbReference>
<dbReference type="Gene3D" id="1.10.540.10">
    <property type="entry name" value="Acyl-CoA dehydrogenase/oxidase, N-terminal domain"/>
    <property type="match status" value="1"/>
</dbReference>
<feature type="domain" description="Acyl-CoA dehydrogenase/oxidase C-terminal" evidence="6">
    <location>
        <begin position="217"/>
        <end position="329"/>
    </location>
</feature>
<evidence type="ECO:0000256" key="1">
    <source>
        <dbReference type="ARBA" id="ARBA00001974"/>
    </source>
</evidence>
<dbReference type="GO" id="GO:0003995">
    <property type="term" value="F:acyl-CoA dehydrogenase activity"/>
    <property type="evidence" value="ECO:0007669"/>
    <property type="project" value="TreeGrafter"/>
</dbReference>
<name>A0A4Q7J8I1_9PSEU</name>
<keyword evidence="9" id="KW-1185">Reference proteome</keyword>
<reference evidence="8 9" key="1">
    <citation type="submission" date="2019-02" db="EMBL/GenBank/DDBJ databases">
        <title>Draft genome sequence of Amycolatopsis sp. 8-3EHSu isolated from roots of Suaeda maritima.</title>
        <authorList>
            <person name="Duangmal K."/>
            <person name="Chantavorakit T."/>
        </authorList>
    </citation>
    <scope>NUCLEOTIDE SEQUENCE [LARGE SCALE GENOMIC DNA]</scope>
    <source>
        <strain evidence="8 9">8-3EHSu</strain>
    </source>
</reference>
<dbReference type="Pfam" id="PF00441">
    <property type="entry name" value="Acyl-CoA_dh_1"/>
    <property type="match status" value="1"/>
</dbReference>
<dbReference type="OrthoDB" id="4319499at2"/>
<evidence type="ECO:0000256" key="3">
    <source>
        <dbReference type="ARBA" id="ARBA00022630"/>
    </source>
</evidence>
<keyword evidence="3" id="KW-0285">Flavoprotein</keyword>
<dbReference type="SUPFAM" id="SSF56645">
    <property type="entry name" value="Acyl-CoA dehydrogenase NM domain-like"/>
    <property type="match status" value="1"/>
</dbReference>
<dbReference type="InterPro" id="IPR036250">
    <property type="entry name" value="AcylCo_DH-like_C"/>
</dbReference>
<proteinExistence type="inferred from homology"/>
<evidence type="ECO:0000256" key="4">
    <source>
        <dbReference type="ARBA" id="ARBA00022827"/>
    </source>
</evidence>
<dbReference type="InterPro" id="IPR046373">
    <property type="entry name" value="Acyl-CoA_Oxase/DH_mid-dom_sf"/>
</dbReference>
<keyword evidence="4" id="KW-0274">FAD</keyword>
<organism evidence="8 9">
    <name type="scientific">Amycolatopsis suaedae</name>
    <dbReference type="NCBI Taxonomy" id="2510978"/>
    <lineage>
        <taxon>Bacteria</taxon>
        <taxon>Bacillati</taxon>
        <taxon>Actinomycetota</taxon>
        <taxon>Actinomycetes</taxon>
        <taxon>Pseudonocardiales</taxon>
        <taxon>Pseudonocardiaceae</taxon>
        <taxon>Amycolatopsis</taxon>
    </lineage>
</organism>
<evidence type="ECO:0000256" key="5">
    <source>
        <dbReference type="ARBA" id="ARBA00023002"/>
    </source>
</evidence>
<sequence length="335" mass="34135">MDFRPDDSVQAVAGLAAEVLRGEAGTGQAWPALAKAGLLAVALPEDLDGDGLGTGGVCALLTEVGRAAAPVPALATLALGVLPLAELATAEQRAAWLPGAATGDELLTAALHEPSRPFPARPAVSARSDRGWTLSGTKTGVPYAAEAARTVVTATAEDGEPAVFVVDGPVDAAASHAAGATPEYTVRFDGTPAQRLGPDVAAVYRFATLGALAVGDGALAGALDLTTAHLASRHQFGRPLAAFQAVAGQVADVYIAARTVHLATLTAGWTGDQSDVDIAAYWFADQAPLAMATCHHLHGGLGVDADYPLHRYSSLVADLVRFTGGQTERLARVEV</sequence>
<evidence type="ECO:0000256" key="2">
    <source>
        <dbReference type="ARBA" id="ARBA00009347"/>
    </source>
</evidence>
<comment type="cofactor">
    <cofactor evidence="1">
        <name>FAD</name>
        <dbReference type="ChEBI" id="CHEBI:57692"/>
    </cofactor>
</comment>
<dbReference type="AlphaFoldDB" id="A0A4Q7J8I1"/>
<dbReference type="RefSeq" id="WP_130476156.1">
    <property type="nucleotide sequence ID" value="NZ_SFCC01000007.1"/>
</dbReference>
<dbReference type="Gene3D" id="1.20.140.10">
    <property type="entry name" value="Butyryl-CoA Dehydrogenase, subunit A, domain 3"/>
    <property type="match status" value="1"/>
</dbReference>
<dbReference type="InterPro" id="IPR009100">
    <property type="entry name" value="AcylCoA_DH/oxidase_NM_dom_sf"/>
</dbReference>
<comment type="similarity">
    <text evidence="2">Belongs to the acyl-CoA dehydrogenase family.</text>
</comment>
<dbReference type="InterPro" id="IPR037069">
    <property type="entry name" value="AcylCoA_DH/ox_N_sf"/>
</dbReference>
<evidence type="ECO:0000259" key="7">
    <source>
        <dbReference type="Pfam" id="PF02771"/>
    </source>
</evidence>
<dbReference type="Gene3D" id="2.40.110.10">
    <property type="entry name" value="Butyryl-CoA Dehydrogenase, subunit A, domain 2"/>
    <property type="match status" value="1"/>
</dbReference>
<gene>
    <name evidence="8" type="ORF">EWH70_15850</name>
</gene>
<dbReference type="PANTHER" id="PTHR43884:SF20">
    <property type="entry name" value="ACYL-COA DEHYDROGENASE FADE28"/>
    <property type="match status" value="1"/>
</dbReference>
<keyword evidence="5" id="KW-0560">Oxidoreductase</keyword>
<evidence type="ECO:0000313" key="8">
    <source>
        <dbReference type="EMBL" id="RZQ63152.1"/>
    </source>
</evidence>
<dbReference type="InterPro" id="IPR013786">
    <property type="entry name" value="AcylCoA_DH/ox_N"/>
</dbReference>
<feature type="domain" description="Acyl-CoA dehydrogenase/oxidase N-terminal" evidence="7">
    <location>
        <begin position="15"/>
        <end position="104"/>
    </location>
</feature>
<dbReference type="Proteomes" id="UP000292003">
    <property type="component" value="Unassembled WGS sequence"/>
</dbReference>
<dbReference type="EMBL" id="SFCC01000007">
    <property type="protein sequence ID" value="RZQ63152.1"/>
    <property type="molecule type" value="Genomic_DNA"/>
</dbReference>
<protein>
    <submittedName>
        <fullName evidence="8">Acyl-CoA dehydrogenase</fullName>
    </submittedName>
</protein>
<dbReference type="GO" id="GO:0050660">
    <property type="term" value="F:flavin adenine dinucleotide binding"/>
    <property type="evidence" value="ECO:0007669"/>
    <property type="project" value="InterPro"/>
</dbReference>
<comment type="caution">
    <text evidence="8">The sequence shown here is derived from an EMBL/GenBank/DDBJ whole genome shotgun (WGS) entry which is preliminary data.</text>
</comment>
<evidence type="ECO:0000259" key="6">
    <source>
        <dbReference type="Pfam" id="PF00441"/>
    </source>
</evidence>
<accession>A0A4Q7J8I1</accession>
<dbReference type="SUPFAM" id="SSF47203">
    <property type="entry name" value="Acyl-CoA dehydrogenase C-terminal domain-like"/>
    <property type="match status" value="1"/>
</dbReference>
<dbReference type="PANTHER" id="PTHR43884">
    <property type="entry name" value="ACYL-COA DEHYDROGENASE"/>
    <property type="match status" value="1"/>
</dbReference>
<dbReference type="InterPro" id="IPR009075">
    <property type="entry name" value="AcylCo_DH/oxidase_C"/>
</dbReference>